<sequence length="49" mass="5489">MVPTTQHYINDVKTTIPESITKNSDTKGNDVNDNYLHTMLLIVSKTIAL</sequence>
<name>A0ABN7XF10_GIGMA</name>
<dbReference type="EMBL" id="CAJVQB010125265">
    <property type="protein sequence ID" value="CAG8853512.1"/>
    <property type="molecule type" value="Genomic_DNA"/>
</dbReference>
<comment type="caution">
    <text evidence="1">The sequence shown here is derived from an EMBL/GenBank/DDBJ whole genome shotgun (WGS) entry which is preliminary data.</text>
</comment>
<protein>
    <submittedName>
        <fullName evidence="1">19315_t:CDS:1</fullName>
    </submittedName>
</protein>
<evidence type="ECO:0000313" key="2">
    <source>
        <dbReference type="Proteomes" id="UP000789901"/>
    </source>
</evidence>
<feature type="non-terminal residue" evidence="1">
    <location>
        <position position="49"/>
    </location>
</feature>
<accession>A0ABN7XF10</accession>
<gene>
    <name evidence="1" type="ORF">GMARGA_LOCUS42333</name>
</gene>
<keyword evidence="2" id="KW-1185">Reference proteome</keyword>
<reference evidence="1 2" key="1">
    <citation type="submission" date="2021-06" db="EMBL/GenBank/DDBJ databases">
        <authorList>
            <person name="Kallberg Y."/>
            <person name="Tangrot J."/>
            <person name="Rosling A."/>
        </authorList>
    </citation>
    <scope>NUCLEOTIDE SEQUENCE [LARGE SCALE GENOMIC DNA]</scope>
    <source>
        <strain evidence="1 2">120-4 pot B 10/14</strain>
    </source>
</reference>
<dbReference type="Proteomes" id="UP000789901">
    <property type="component" value="Unassembled WGS sequence"/>
</dbReference>
<organism evidence="1 2">
    <name type="scientific">Gigaspora margarita</name>
    <dbReference type="NCBI Taxonomy" id="4874"/>
    <lineage>
        <taxon>Eukaryota</taxon>
        <taxon>Fungi</taxon>
        <taxon>Fungi incertae sedis</taxon>
        <taxon>Mucoromycota</taxon>
        <taxon>Glomeromycotina</taxon>
        <taxon>Glomeromycetes</taxon>
        <taxon>Diversisporales</taxon>
        <taxon>Gigasporaceae</taxon>
        <taxon>Gigaspora</taxon>
    </lineage>
</organism>
<evidence type="ECO:0000313" key="1">
    <source>
        <dbReference type="EMBL" id="CAG8853512.1"/>
    </source>
</evidence>
<proteinExistence type="predicted"/>